<dbReference type="Pfam" id="PF23019">
    <property type="entry name" value="DUF7033"/>
    <property type="match status" value="1"/>
</dbReference>
<feature type="domain" description="DUF7033" evidence="1">
    <location>
        <begin position="110"/>
        <end position="194"/>
    </location>
</feature>
<keyword evidence="3" id="KW-1185">Reference proteome</keyword>
<reference evidence="3" key="1">
    <citation type="submission" date="2016-11" db="EMBL/GenBank/DDBJ databases">
        <authorList>
            <person name="Varghese N."/>
            <person name="Submissions S."/>
        </authorList>
    </citation>
    <scope>NUCLEOTIDE SEQUENCE [LARGE SCALE GENOMIC DNA]</scope>
    <source>
        <strain evidence="3">DSM 19858</strain>
    </source>
</reference>
<gene>
    <name evidence="2" type="ORF">SAMN04488513_101472</name>
</gene>
<proteinExistence type="predicted"/>
<evidence type="ECO:0000313" key="2">
    <source>
        <dbReference type="EMBL" id="SHI49902.1"/>
    </source>
</evidence>
<name>A0A1M6BMF8_9FLAO</name>
<organism evidence="2 3">
    <name type="scientific">Pseudozobellia thermophila</name>
    <dbReference type="NCBI Taxonomy" id="192903"/>
    <lineage>
        <taxon>Bacteria</taxon>
        <taxon>Pseudomonadati</taxon>
        <taxon>Bacteroidota</taxon>
        <taxon>Flavobacteriia</taxon>
        <taxon>Flavobacteriales</taxon>
        <taxon>Flavobacteriaceae</taxon>
        <taxon>Pseudozobellia</taxon>
    </lineage>
</organism>
<dbReference type="Proteomes" id="UP000184543">
    <property type="component" value="Unassembled WGS sequence"/>
</dbReference>
<sequence length="466" mass="54913">MVEIHTNRICLAEKKYIFQLVLHEFLGVEFVLVLDDNLCDIRIVRNEKKIVLNAAFFQQFIDKKWLSPDTLPSLPLEFVSADISRENPTNYPVLYGKAEYKVTDNVIEIGLDVFGSSFFMLSRYEEIIVKAKDSHGRFPVRESIAFKENLLLRPIVDEYVELLWEHLHFLWPSLRRKNETPQTFISCDVDHIWDKGIRFPGIFSRLVADVLKRRSLIRFMDSLRLFFVVNVLGKREKDPFRSFQFMMDECERRKLQMAFYFIPRNEKKGIDGYYDIESEEVVQLMGEIIKRGHEVGYHGSYDSYKDKEKTLEEINLLRKVYRKAGGNPNDIKGGRQHYLRWETGVTEKNWEAAGMEYDSTLGYAEHIGFRCGTAREYNFYDSIERKALNLKIRPLIIMEVSMFNKNYMGLNEEKALATATNLFNKLKTKNVNLTLLWHNSSFETKKRKQTFITLLREMHKKAQNPI</sequence>
<dbReference type="SUPFAM" id="SSF88713">
    <property type="entry name" value="Glycoside hydrolase/deacetylase"/>
    <property type="match status" value="1"/>
</dbReference>
<dbReference type="AlphaFoldDB" id="A0A1M6BMF8"/>
<evidence type="ECO:0000259" key="1">
    <source>
        <dbReference type="Pfam" id="PF23019"/>
    </source>
</evidence>
<accession>A0A1M6BMF8</accession>
<dbReference type="Gene3D" id="3.20.20.370">
    <property type="entry name" value="Glycoside hydrolase/deacetylase"/>
    <property type="match status" value="1"/>
</dbReference>
<dbReference type="InterPro" id="IPR054297">
    <property type="entry name" value="DUF7033"/>
</dbReference>
<evidence type="ECO:0000313" key="3">
    <source>
        <dbReference type="Proteomes" id="UP000184543"/>
    </source>
</evidence>
<dbReference type="GO" id="GO:0005975">
    <property type="term" value="P:carbohydrate metabolic process"/>
    <property type="evidence" value="ECO:0007669"/>
    <property type="project" value="InterPro"/>
</dbReference>
<dbReference type="InterPro" id="IPR011330">
    <property type="entry name" value="Glyco_hydro/deAcase_b/a-brl"/>
</dbReference>
<dbReference type="EMBL" id="FQYU01000001">
    <property type="protein sequence ID" value="SHI49902.1"/>
    <property type="molecule type" value="Genomic_DNA"/>
</dbReference>
<dbReference type="STRING" id="192903.SAMN04488513_101472"/>
<protein>
    <recommendedName>
        <fullName evidence="1">DUF7033 domain-containing protein</fullName>
    </recommendedName>
</protein>
<dbReference type="CDD" id="cd10931">
    <property type="entry name" value="CE4_u7"/>
    <property type="match status" value="1"/>
</dbReference>